<protein>
    <submittedName>
        <fullName evidence="1">Uncharacterized protein</fullName>
    </submittedName>
</protein>
<dbReference type="AlphaFoldDB" id="H0ENW6"/>
<proteinExistence type="predicted"/>
<dbReference type="OrthoDB" id="5424675at2759"/>
<name>H0ENW6_GLAL7</name>
<comment type="caution">
    <text evidence="1">The sequence shown here is derived from an EMBL/GenBank/DDBJ whole genome shotgun (WGS) entry which is preliminary data.</text>
</comment>
<accession>H0ENW6</accession>
<keyword evidence="2" id="KW-1185">Reference proteome</keyword>
<dbReference type="Proteomes" id="UP000005446">
    <property type="component" value="Unassembled WGS sequence"/>
</dbReference>
<dbReference type="EMBL" id="AGUE01000106">
    <property type="protein sequence ID" value="EHK99834.1"/>
    <property type="molecule type" value="Genomic_DNA"/>
</dbReference>
<evidence type="ECO:0000313" key="1">
    <source>
        <dbReference type="EMBL" id="EHK99834.1"/>
    </source>
</evidence>
<reference evidence="1 2" key="1">
    <citation type="journal article" date="2012" name="Eukaryot. Cell">
        <title>Genome sequence of the fungus Glarea lozoyensis: the first genome sequence of a species from the Helotiaceae family.</title>
        <authorList>
            <person name="Youssar L."/>
            <person name="Gruening B.A."/>
            <person name="Erxleben A."/>
            <person name="Guenther S."/>
            <person name="Huettel W."/>
        </authorList>
    </citation>
    <scope>NUCLEOTIDE SEQUENCE [LARGE SCALE GENOMIC DNA]</scope>
    <source>
        <strain evidence="2">ATCC 74030 / MF5533</strain>
    </source>
</reference>
<gene>
    <name evidence="1" type="ORF">M7I_4329</name>
</gene>
<dbReference type="HOGENOM" id="CLU_2121324_0_0_1"/>
<sequence length="114" mass="12378">MGFLDFVSSAIGAIKDVVSHSPIVKALAPIAGIIAHAVPSVGPIIDTDKVFGQIRDAAEWFSNHQVELRITFMDDDTKFTDLIGERALPEGTNWGMFTYESALLQQDIGSVRTS</sequence>
<evidence type="ECO:0000313" key="2">
    <source>
        <dbReference type="Proteomes" id="UP000005446"/>
    </source>
</evidence>
<dbReference type="InParanoid" id="H0ENW6"/>
<organism evidence="1 2">
    <name type="scientific">Glarea lozoyensis (strain ATCC 74030 / MF5533)</name>
    <dbReference type="NCBI Taxonomy" id="1104152"/>
    <lineage>
        <taxon>Eukaryota</taxon>
        <taxon>Fungi</taxon>
        <taxon>Dikarya</taxon>
        <taxon>Ascomycota</taxon>
        <taxon>Pezizomycotina</taxon>
        <taxon>Leotiomycetes</taxon>
        <taxon>Helotiales</taxon>
        <taxon>Helotiaceae</taxon>
        <taxon>Glarea</taxon>
    </lineage>
</organism>